<comment type="caution">
    <text evidence="1">The sequence shown here is derived from an EMBL/GenBank/DDBJ whole genome shotgun (WGS) entry which is preliminary data.</text>
</comment>
<protein>
    <submittedName>
        <fullName evidence="1">Uncharacterized protein</fullName>
    </submittedName>
</protein>
<dbReference type="RefSeq" id="WP_344888015.1">
    <property type="nucleotide sequence ID" value="NZ_BAABAS010000001.1"/>
</dbReference>
<sequence>MHLRDHYRSGTPFIAVHDALAALDFYRTAFDADVLARLAAPTAARCTPPPSSTAP</sequence>
<dbReference type="SUPFAM" id="SSF54593">
    <property type="entry name" value="Glyoxalase/Bleomycin resistance protein/Dihydroxybiphenyl dioxygenase"/>
    <property type="match status" value="1"/>
</dbReference>
<evidence type="ECO:0000313" key="1">
    <source>
        <dbReference type="EMBL" id="GAA4223873.1"/>
    </source>
</evidence>
<reference evidence="2" key="1">
    <citation type="journal article" date="2019" name="Int. J. Syst. Evol. Microbiol.">
        <title>The Global Catalogue of Microorganisms (GCM) 10K type strain sequencing project: providing services to taxonomists for standard genome sequencing and annotation.</title>
        <authorList>
            <consortium name="The Broad Institute Genomics Platform"/>
            <consortium name="The Broad Institute Genome Sequencing Center for Infectious Disease"/>
            <person name="Wu L."/>
            <person name="Ma J."/>
        </authorList>
    </citation>
    <scope>NUCLEOTIDE SEQUENCE [LARGE SCALE GENOMIC DNA]</scope>
    <source>
        <strain evidence="2">JCM 17440</strain>
    </source>
</reference>
<dbReference type="Proteomes" id="UP001501710">
    <property type="component" value="Unassembled WGS sequence"/>
</dbReference>
<dbReference type="InterPro" id="IPR029068">
    <property type="entry name" value="Glyas_Bleomycin-R_OHBP_Dase"/>
</dbReference>
<dbReference type="EMBL" id="BAABAS010000001">
    <property type="protein sequence ID" value="GAA4223873.1"/>
    <property type="molecule type" value="Genomic_DNA"/>
</dbReference>
<accession>A0ABP8BRP0</accession>
<name>A0ABP8BRP0_9ACTN</name>
<evidence type="ECO:0000313" key="2">
    <source>
        <dbReference type="Proteomes" id="UP001501710"/>
    </source>
</evidence>
<proteinExistence type="predicted"/>
<organism evidence="1 2">
    <name type="scientific">Actinomadura meridiana</name>
    <dbReference type="NCBI Taxonomy" id="559626"/>
    <lineage>
        <taxon>Bacteria</taxon>
        <taxon>Bacillati</taxon>
        <taxon>Actinomycetota</taxon>
        <taxon>Actinomycetes</taxon>
        <taxon>Streptosporangiales</taxon>
        <taxon>Thermomonosporaceae</taxon>
        <taxon>Actinomadura</taxon>
    </lineage>
</organism>
<keyword evidence="2" id="KW-1185">Reference proteome</keyword>
<gene>
    <name evidence="1" type="ORF">GCM10022254_02080</name>
</gene>